<feature type="transmembrane region" description="Helical" evidence="2">
    <location>
        <begin position="135"/>
        <end position="159"/>
    </location>
</feature>
<dbReference type="PANTHER" id="PTHR45757:SF11">
    <property type="entry name" value="MAJOR FACILITATOR SUPERFAMILY (MFS) PROFILE DOMAIN-CONTAINING PROTEIN"/>
    <property type="match status" value="1"/>
</dbReference>
<proteinExistence type="predicted"/>
<keyword evidence="2" id="KW-0812">Transmembrane</keyword>
<evidence type="ECO:0000259" key="3">
    <source>
        <dbReference type="PROSITE" id="PS50850"/>
    </source>
</evidence>
<dbReference type="InterPro" id="IPR011701">
    <property type="entry name" value="MFS"/>
</dbReference>
<dbReference type="AlphaFoldDB" id="A0A6V7UKR9"/>
<gene>
    <name evidence="4" type="ORF">MENT_LOCUS13741</name>
</gene>
<evidence type="ECO:0000256" key="2">
    <source>
        <dbReference type="SAM" id="Phobius"/>
    </source>
</evidence>
<feature type="domain" description="Major facilitator superfamily (MFS) profile" evidence="3">
    <location>
        <begin position="48"/>
        <end position="517"/>
    </location>
</feature>
<dbReference type="PROSITE" id="PS50850">
    <property type="entry name" value="MFS"/>
    <property type="match status" value="1"/>
</dbReference>
<comment type="caution">
    <text evidence="4">The sequence shown here is derived from an EMBL/GenBank/DDBJ whole genome shotgun (WGS) entry which is preliminary data.</text>
</comment>
<dbReference type="InterPro" id="IPR020846">
    <property type="entry name" value="MFS_dom"/>
</dbReference>
<dbReference type="GO" id="GO:0016020">
    <property type="term" value="C:membrane"/>
    <property type="evidence" value="ECO:0007669"/>
    <property type="project" value="UniProtKB-SubCell"/>
</dbReference>
<feature type="transmembrane region" description="Helical" evidence="2">
    <location>
        <begin position="373"/>
        <end position="394"/>
    </location>
</feature>
<dbReference type="EMBL" id="CAJEWN010000075">
    <property type="protein sequence ID" value="CAD2159514.1"/>
    <property type="molecule type" value="Genomic_DNA"/>
</dbReference>
<evidence type="ECO:0000313" key="4">
    <source>
        <dbReference type="EMBL" id="CAD2159514.1"/>
    </source>
</evidence>
<feature type="transmembrane region" description="Helical" evidence="2">
    <location>
        <begin position="236"/>
        <end position="256"/>
    </location>
</feature>
<dbReference type="OrthoDB" id="2985014at2759"/>
<organism evidence="4 5">
    <name type="scientific">Meloidogyne enterolobii</name>
    <name type="common">Root-knot nematode worm</name>
    <name type="synonym">Meloidogyne mayaguensis</name>
    <dbReference type="NCBI Taxonomy" id="390850"/>
    <lineage>
        <taxon>Eukaryota</taxon>
        <taxon>Metazoa</taxon>
        <taxon>Ecdysozoa</taxon>
        <taxon>Nematoda</taxon>
        <taxon>Chromadorea</taxon>
        <taxon>Rhabditida</taxon>
        <taxon>Tylenchina</taxon>
        <taxon>Tylenchomorpha</taxon>
        <taxon>Tylenchoidea</taxon>
        <taxon>Meloidogynidae</taxon>
        <taxon>Meloidogyninae</taxon>
        <taxon>Meloidogyne</taxon>
    </lineage>
</organism>
<accession>A0A6V7UKR9</accession>
<dbReference type="Proteomes" id="UP000580250">
    <property type="component" value="Unassembled WGS sequence"/>
</dbReference>
<dbReference type="SUPFAM" id="SSF103473">
    <property type="entry name" value="MFS general substrate transporter"/>
    <property type="match status" value="1"/>
</dbReference>
<keyword evidence="2" id="KW-0472">Membrane</keyword>
<comment type="subcellular location">
    <subcellularLocation>
        <location evidence="1">Membrane</location>
        <topology evidence="1">Multi-pass membrane protein</topology>
    </subcellularLocation>
</comment>
<dbReference type="Gene3D" id="1.20.1250.20">
    <property type="entry name" value="MFS general substrate transporter like domains"/>
    <property type="match status" value="2"/>
</dbReference>
<reference evidence="4 5" key="1">
    <citation type="submission" date="2020-08" db="EMBL/GenBank/DDBJ databases">
        <authorList>
            <person name="Koutsovoulos G."/>
            <person name="Danchin GJ E."/>
        </authorList>
    </citation>
    <scope>NUCLEOTIDE SEQUENCE [LARGE SCALE GENOMIC DNA]</scope>
</reference>
<name>A0A6V7UKR9_MELEN</name>
<feature type="transmembrane region" description="Helical" evidence="2">
    <location>
        <begin position="104"/>
        <end position="123"/>
    </location>
</feature>
<evidence type="ECO:0000256" key="1">
    <source>
        <dbReference type="ARBA" id="ARBA00004141"/>
    </source>
</evidence>
<dbReference type="Pfam" id="PF07690">
    <property type="entry name" value="MFS_1"/>
    <property type="match status" value="1"/>
</dbReference>
<sequence length="517" mass="58052">MPTTIHQLPFSSPKIAPTQQNSLNTLKNDKRLYYTFNYVRYLILALSTICLSLTVGSSLAFNFTLICMEEDNTESVTSLPKIQKKREPLKEHLNSEDTKWQKDWLLSVVAVGTLLGTLPITWITEKLGIRWMVTVYGMLSSLATLLVPLASTLGFWTLLAVRVVQGFGVATSYVAMSTISEEMGTSKRIWNVSLPYFLSFSDLKMEYEHLIALRFGPLLVMPIAGELCESTFGWTAVYHIFGSVSIFFFILFCLFFRDSPNEHFLTTELERRLIGDGKKQIFEADKNSGNVPYLRMLTDIVVWGILISNFGATFGNQIFNQLGPQYLSKALGMHPKNAGFAAALPFLLAAAIKMMAGPISDKIGKRLSERTRVIMFTSISQYFMALLFTALVLLPKDQTIAIQACYTAVAAFSGLWQIGAVKCAQLSIRQFSASIFSWNTFVSYAIVLVLPEVSSRLAPNKTAEEWNRIFIGIAVSQVICTTFFNFTARVEPRPWTMDEDISEERINKNNLNEITNS</sequence>
<protein>
    <recommendedName>
        <fullName evidence="3">Major facilitator superfamily (MFS) profile domain-containing protein</fullName>
    </recommendedName>
</protein>
<dbReference type="GO" id="GO:0022857">
    <property type="term" value="F:transmembrane transporter activity"/>
    <property type="evidence" value="ECO:0007669"/>
    <property type="project" value="InterPro"/>
</dbReference>
<feature type="transmembrane region" description="Helical" evidence="2">
    <location>
        <begin position="300"/>
        <end position="319"/>
    </location>
</feature>
<feature type="transmembrane region" description="Helical" evidence="2">
    <location>
        <begin position="431"/>
        <end position="449"/>
    </location>
</feature>
<keyword evidence="2" id="KW-1133">Transmembrane helix</keyword>
<feature type="transmembrane region" description="Helical" evidence="2">
    <location>
        <begin position="339"/>
        <end position="361"/>
    </location>
</feature>
<feature type="transmembrane region" description="Helical" evidence="2">
    <location>
        <begin position="400"/>
        <end position="419"/>
    </location>
</feature>
<dbReference type="PANTHER" id="PTHR45757">
    <property type="entry name" value="PROTEIN CBG23364-RELATED"/>
    <property type="match status" value="1"/>
</dbReference>
<feature type="transmembrane region" description="Helical" evidence="2">
    <location>
        <begin position="469"/>
        <end position="488"/>
    </location>
</feature>
<feature type="transmembrane region" description="Helical" evidence="2">
    <location>
        <begin position="38"/>
        <end position="61"/>
    </location>
</feature>
<dbReference type="InterPro" id="IPR036259">
    <property type="entry name" value="MFS_trans_sf"/>
</dbReference>
<evidence type="ECO:0000313" key="5">
    <source>
        <dbReference type="Proteomes" id="UP000580250"/>
    </source>
</evidence>